<comment type="caution">
    <text evidence="2">The sequence shown here is derived from an EMBL/GenBank/DDBJ whole genome shotgun (WGS) entry which is preliminary data.</text>
</comment>
<reference evidence="2 3" key="1">
    <citation type="submission" date="2020-07" db="EMBL/GenBank/DDBJ databases">
        <title>Facklamia lactis sp. nov., isolated from raw milk.</title>
        <authorList>
            <person name="Doll E.V."/>
            <person name="Huptas C."/>
            <person name="Staib L."/>
            <person name="Wenning M."/>
            <person name="Scherer S."/>
        </authorList>
    </citation>
    <scope>NUCLEOTIDE SEQUENCE [LARGE SCALE GENOMIC DNA]</scope>
    <source>
        <strain evidence="2 3">DSM 111018</strain>
    </source>
</reference>
<dbReference type="EMBL" id="JACBXQ010000005">
    <property type="protein sequence ID" value="MBG9986934.1"/>
    <property type="molecule type" value="Genomic_DNA"/>
</dbReference>
<gene>
    <name evidence="2" type="ORF">HZY91_08540</name>
</gene>
<dbReference type="Proteomes" id="UP000721415">
    <property type="component" value="Unassembled WGS sequence"/>
</dbReference>
<protein>
    <submittedName>
        <fullName evidence="2">Uncharacterized protein</fullName>
    </submittedName>
</protein>
<keyword evidence="3" id="KW-1185">Reference proteome</keyword>
<evidence type="ECO:0000313" key="3">
    <source>
        <dbReference type="Proteomes" id="UP000721415"/>
    </source>
</evidence>
<proteinExistence type="predicted"/>
<feature type="chain" id="PRO_5045557753" evidence="1">
    <location>
        <begin position="30"/>
        <end position="173"/>
    </location>
</feature>
<dbReference type="RefSeq" id="WP_197115852.1">
    <property type="nucleotide sequence ID" value="NZ_JACBXQ010000005.1"/>
</dbReference>
<evidence type="ECO:0000313" key="2">
    <source>
        <dbReference type="EMBL" id="MBG9986934.1"/>
    </source>
</evidence>
<name>A0ABS0LSE8_9LACT</name>
<keyword evidence="1" id="KW-0732">Signal</keyword>
<organism evidence="2 3">
    <name type="scientific">Facklamia lactis</name>
    <dbReference type="NCBI Taxonomy" id="2749967"/>
    <lineage>
        <taxon>Bacteria</taxon>
        <taxon>Bacillati</taxon>
        <taxon>Bacillota</taxon>
        <taxon>Bacilli</taxon>
        <taxon>Lactobacillales</taxon>
        <taxon>Aerococcaceae</taxon>
        <taxon>Facklamia</taxon>
    </lineage>
</organism>
<sequence length="173" mass="18748">MIFKVKNVMLVGLSAILFGSAFYSIPIQANEANEVEAPVVSPDGVSTRCLESIGIDINSDVYYITDSQMETVLREIGYDIPLTEDFYTTSFEGVTIVEKVDRGSWNIYVSRSFIKKYYYSGAFLADALAAVVLGLGAELAGSLSVTAAVIAGETDLGVYFKISNWQVVEAGPQ</sequence>
<accession>A0ABS0LSE8</accession>
<evidence type="ECO:0000256" key="1">
    <source>
        <dbReference type="SAM" id="SignalP"/>
    </source>
</evidence>
<feature type="signal peptide" evidence="1">
    <location>
        <begin position="1"/>
        <end position="29"/>
    </location>
</feature>